<dbReference type="EMBL" id="JAHDVG010000463">
    <property type="protein sequence ID" value="KAH1185350.1"/>
    <property type="molecule type" value="Genomic_DNA"/>
</dbReference>
<dbReference type="AlphaFoldDB" id="A0A9D3XUB1"/>
<evidence type="ECO:0000313" key="1">
    <source>
        <dbReference type="EMBL" id="KAH1185350.1"/>
    </source>
</evidence>
<keyword evidence="2" id="KW-1185">Reference proteome</keyword>
<comment type="caution">
    <text evidence="1">The sequence shown here is derived from an EMBL/GenBank/DDBJ whole genome shotgun (WGS) entry which is preliminary data.</text>
</comment>
<gene>
    <name evidence="1" type="ORF">KIL84_018099</name>
</gene>
<sequence>MAVDKVQQSGQWCESYVQQRKLQAIEAHLWFLGDKALWDYLYEFDRILRGQAHSGKFTAQEGALCAVFTAQLGVCVCRGRSIFTICSLYKYIYITICMHKKVKLPSVCKGYFH</sequence>
<accession>A0A9D3XUB1</accession>
<evidence type="ECO:0000313" key="2">
    <source>
        <dbReference type="Proteomes" id="UP000827986"/>
    </source>
</evidence>
<name>A0A9D3XUB1_9SAUR</name>
<protein>
    <submittedName>
        <fullName evidence="1">Uncharacterized protein</fullName>
    </submittedName>
</protein>
<organism evidence="1 2">
    <name type="scientific">Mauremys mutica</name>
    <name type="common">yellowpond turtle</name>
    <dbReference type="NCBI Taxonomy" id="74926"/>
    <lineage>
        <taxon>Eukaryota</taxon>
        <taxon>Metazoa</taxon>
        <taxon>Chordata</taxon>
        <taxon>Craniata</taxon>
        <taxon>Vertebrata</taxon>
        <taxon>Euteleostomi</taxon>
        <taxon>Archelosauria</taxon>
        <taxon>Testudinata</taxon>
        <taxon>Testudines</taxon>
        <taxon>Cryptodira</taxon>
        <taxon>Durocryptodira</taxon>
        <taxon>Testudinoidea</taxon>
        <taxon>Geoemydidae</taxon>
        <taxon>Geoemydinae</taxon>
        <taxon>Mauremys</taxon>
    </lineage>
</organism>
<reference evidence="1" key="1">
    <citation type="submission" date="2021-09" db="EMBL/GenBank/DDBJ databases">
        <title>The genome of Mauremys mutica provides insights into the evolution of semi-aquatic lifestyle.</title>
        <authorList>
            <person name="Gong S."/>
            <person name="Gao Y."/>
        </authorList>
    </citation>
    <scope>NUCLEOTIDE SEQUENCE</scope>
    <source>
        <strain evidence="1">MM-2020</strain>
        <tissue evidence="1">Muscle</tissue>
    </source>
</reference>
<proteinExistence type="predicted"/>
<dbReference type="Proteomes" id="UP000827986">
    <property type="component" value="Unassembled WGS sequence"/>
</dbReference>